<dbReference type="RefSeq" id="WP_159546709.1">
    <property type="nucleotide sequence ID" value="NZ_CP047156.1"/>
</dbReference>
<dbReference type="SMART" id="SM00257">
    <property type="entry name" value="LysM"/>
    <property type="match status" value="1"/>
</dbReference>
<dbReference type="PROSITE" id="PS51782">
    <property type="entry name" value="LYSM"/>
    <property type="match status" value="1"/>
</dbReference>
<protein>
    <submittedName>
        <fullName evidence="4">LysM peptidoglycan-binding domain-containing protein</fullName>
    </submittedName>
</protein>
<keyword evidence="2" id="KW-1133">Transmembrane helix</keyword>
<dbReference type="InterPro" id="IPR036779">
    <property type="entry name" value="LysM_dom_sf"/>
</dbReference>
<gene>
    <name evidence="4" type="ORF">EK0264_15595</name>
</gene>
<dbReference type="InParanoid" id="A0A7L4YRN5"/>
<dbReference type="EMBL" id="CP047156">
    <property type="protein sequence ID" value="QHC01574.1"/>
    <property type="molecule type" value="Genomic_DNA"/>
</dbReference>
<evidence type="ECO:0000313" key="4">
    <source>
        <dbReference type="EMBL" id="QHC01574.1"/>
    </source>
</evidence>
<evidence type="ECO:0000313" key="5">
    <source>
        <dbReference type="Proteomes" id="UP000463857"/>
    </source>
</evidence>
<evidence type="ECO:0000259" key="3">
    <source>
        <dbReference type="PROSITE" id="PS51782"/>
    </source>
</evidence>
<reference evidence="4 5" key="1">
    <citation type="journal article" date="2018" name="Int. J. Syst. Evol. Microbiol.">
        <title>Epidermidibacterium keratini gen. nov., sp. nov., a member of the family Sporichthyaceae, isolated from keratin epidermis.</title>
        <authorList>
            <person name="Lee D.G."/>
            <person name="Trujillo M.E."/>
            <person name="Kang S."/>
            <person name="Nam J.J."/>
            <person name="Kim Y.J."/>
        </authorList>
    </citation>
    <scope>NUCLEOTIDE SEQUENCE [LARGE SCALE GENOMIC DNA]</scope>
    <source>
        <strain evidence="4 5">EPI-7</strain>
    </source>
</reference>
<feature type="transmembrane region" description="Helical" evidence="2">
    <location>
        <begin position="46"/>
        <end position="73"/>
    </location>
</feature>
<feature type="transmembrane region" description="Helical" evidence="2">
    <location>
        <begin position="94"/>
        <end position="113"/>
    </location>
</feature>
<dbReference type="KEGG" id="eke:EK0264_15595"/>
<dbReference type="Gene3D" id="3.10.350.10">
    <property type="entry name" value="LysM domain"/>
    <property type="match status" value="1"/>
</dbReference>
<dbReference type="AlphaFoldDB" id="A0A7L4YRN5"/>
<proteinExistence type="predicted"/>
<sequence>MRIVWRAGAWELALATTIWLLAPSRHEVWDLVRAPQAFVDSYGADAAALVVASAVLCAICGVLVVAVALTAVAEIREQPACGIAGGRAWPVMQLAALMVGAAVLPAACAPVGAPASTSTSATAEPSQDAGPTVIDQFDWPAEGAEQAPPVTTQPPTTDQPETDQPASPEVEPPPATSPPPVADGEPAAGGTAYTVVAGDCLWSIAAQQLGPNASLADIADAVDDLWSANAEAIGSDPDRLLPGQVLQLPFGPPISA</sequence>
<keyword evidence="2" id="KW-0472">Membrane</keyword>
<feature type="compositionally biased region" description="Pro residues" evidence="1">
    <location>
        <begin position="170"/>
        <end position="181"/>
    </location>
</feature>
<accession>A0A7L4YRN5</accession>
<dbReference type="Pfam" id="PF01476">
    <property type="entry name" value="LysM"/>
    <property type="match status" value="1"/>
</dbReference>
<feature type="region of interest" description="Disordered" evidence="1">
    <location>
        <begin position="114"/>
        <end position="189"/>
    </location>
</feature>
<name>A0A7L4YRN5_9ACTN</name>
<keyword evidence="2" id="KW-0812">Transmembrane</keyword>
<dbReference type="Proteomes" id="UP000463857">
    <property type="component" value="Chromosome"/>
</dbReference>
<feature type="domain" description="LysM" evidence="3">
    <location>
        <begin position="191"/>
        <end position="248"/>
    </location>
</feature>
<dbReference type="CDD" id="cd00118">
    <property type="entry name" value="LysM"/>
    <property type="match status" value="1"/>
</dbReference>
<feature type="compositionally biased region" description="Low complexity" evidence="1">
    <location>
        <begin position="144"/>
        <end position="169"/>
    </location>
</feature>
<dbReference type="InterPro" id="IPR018392">
    <property type="entry name" value="LysM"/>
</dbReference>
<evidence type="ECO:0000256" key="1">
    <source>
        <dbReference type="SAM" id="MobiDB-lite"/>
    </source>
</evidence>
<keyword evidence="5" id="KW-1185">Reference proteome</keyword>
<evidence type="ECO:0000256" key="2">
    <source>
        <dbReference type="SAM" id="Phobius"/>
    </source>
</evidence>
<dbReference type="OrthoDB" id="3210682at2"/>
<organism evidence="4 5">
    <name type="scientific">Epidermidibacterium keratini</name>
    <dbReference type="NCBI Taxonomy" id="1891644"/>
    <lineage>
        <taxon>Bacteria</taxon>
        <taxon>Bacillati</taxon>
        <taxon>Actinomycetota</taxon>
        <taxon>Actinomycetes</taxon>
        <taxon>Sporichthyales</taxon>
        <taxon>Sporichthyaceae</taxon>
        <taxon>Epidermidibacterium</taxon>
    </lineage>
</organism>